<dbReference type="InterPro" id="IPR013785">
    <property type="entry name" value="Aldolase_TIM"/>
</dbReference>
<dbReference type="InterPro" id="IPR006062">
    <property type="entry name" value="His_biosynth"/>
</dbReference>
<dbReference type="UniPathway" id="UPA00031">
    <property type="reaction ID" value="UER00009"/>
</dbReference>
<dbReference type="GO" id="GO:0000162">
    <property type="term" value="P:L-tryptophan biosynthetic process"/>
    <property type="evidence" value="ECO:0007669"/>
    <property type="project" value="TreeGrafter"/>
</dbReference>
<name>A0A381T9S3_9ZZZZ</name>
<dbReference type="AlphaFoldDB" id="A0A381T9S3"/>
<organism evidence="10">
    <name type="scientific">marine metagenome</name>
    <dbReference type="NCBI Taxonomy" id="408172"/>
    <lineage>
        <taxon>unclassified sequences</taxon>
        <taxon>metagenomes</taxon>
        <taxon>ecological metagenomes</taxon>
    </lineage>
</organism>
<evidence type="ECO:0000256" key="5">
    <source>
        <dbReference type="ARBA" id="ARBA00012550"/>
    </source>
</evidence>
<protein>
    <recommendedName>
        <fullName evidence="5">1-(5-phosphoribosyl)-5-[(5-phosphoribosylamino)methylideneamino]imidazole-4-carboxamideisomerase</fullName>
        <ecNumber evidence="5">5.3.1.16</ecNumber>
    </recommendedName>
</protein>
<sequence>MNLIPAIDLMDGQCVRLFQGGFNTVTYYDFNPTDLANKYEEMGFSKLHIVDLDGSRKGFSNNSSVITEIIKSSGLIVQLGGGIRSIDKIREWIDIGVDRIILGSYAIHNINKLRNSLNDNECSKLIIALDVLFKNNLPVVMTHGWQKSSGKSLWSLLKKFNQENFDNFLVTDISKDGTMIGPNIELYSNCIEHSPESRFTASGGISNISDVIELSDLGLDSTVTGKALLENTITAEEIKKFLRNE</sequence>
<dbReference type="PANTHER" id="PTHR43090">
    <property type="entry name" value="1-(5-PHOSPHORIBOSYL)-5-[(5-PHOSPHORIBOSYLAMINO)METHYLIDENEAMINO] IMIDAZOLE-4-CARBOXAMIDE ISOMERASE"/>
    <property type="match status" value="1"/>
</dbReference>
<dbReference type="GO" id="GO:0003949">
    <property type="term" value="F:1-(5-phosphoribosyl)-5-[(5-phosphoribosylamino)methylideneamino]imidazole-4-carboxamide isomerase activity"/>
    <property type="evidence" value="ECO:0007669"/>
    <property type="project" value="UniProtKB-EC"/>
</dbReference>
<dbReference type="InterPro" id="IPR011060">
    <property type="entry name" value="RibuloseP-bd_barrel"/>
</dbReference>
<reference evidence="10" key="1">
    <citation type="submission" date="2018-05" db="EMBL/GenBank/DDBJ databases">
        <authorList>
            <person name="Lanie J.A."/>
            <person name="Ng W.-L."/>
            <person name="Kazmierczak K.M."/>
            <person name="Andrzejewski T.M."/>
            <person name="Davidsen T.M."/>
            <person name="Wayne K.J."/>
            <person name="Tettelin H."/>
            <person name="Glass J.I."/>
            <person name="Rusch D."/>
            <person name="Podicherti R."/>
            <person name="Tsui H.-C.T."/>
            <person name="Winkler M.E."/>
        </authorList>
    </citation>
    <scope>NUCLEOTIDE SEQUENCE</scope>
</reference>
<keyword evidence="6" id="KW-0963">Cytoplasm</keyword>
<evidence type="ECO:0000256" key="3">
    <source>
        <dbReference type="ARBA" id="ARBA00005133"/>
    </source>
</evidence>
<comment type="catalytic activity">
    <reaction evidence="1">
        <text>1-(5-phospho-beta-D-ribosyl)-5-[(5-phospho-beta-D-ribosylamino)methylideneamino]imidazole-4-carboxamide = 5-[(5-phospho-1-deoxy-D-ribulos-1-ylimino)methylamino]-1-(5-phospho-beta-D-ribosyl)imidazole-4-carboxamide</text>
        <dbReference type="Rhea" id="RHEA:15469"/>
        <dbReference type="ChEBI" id="CHEBI:58435"/>
        <dbReference type="ChEBI" id="CHEBI:58525"/>
        <dbReference type="EC" id="5.3.1.16"/>
    </reaction>
</comment>
<evidence type="ECO:0000256" key="1">
    <source>
        <dbReference type="ARBA" id="ARBA00000901"/>
    </source>
</evidence>
<proteinExistence type="inferred from homology"/>
<dbReference type="Pfam" id="PF00977">
    <property type="entry name" value="His_biosynth"/>
    <property type="match status" value="1"/>
</dbReference>
<dbReference type="SUPFAM" id="SSF51366">
    <property type="entry name" value="Ribulose-phoshate binding barrel"/>
    <property type="match status" value="1"/>
</dbReference>
<keyword evidence="9" id="KW-0413">Isomerase</keyword>
<dbReference type="FunFam" id="3.20.20.70:FF:000009">
    <property type="entry name" value="1-(5-phosphoribosyl)-5-[(5-phosphoribosylamino)methylideneamino] imidazole-4-carboxamide isomerase"/>
    <property type="match status" value="1"/>
</dbReference>
<dbReference type="EMBL" id="UINC01004245">
    <property type="protein sequence ID" value="SVA12920.1"/>
    <property type="molecule type" value="Genomic_DNA"/>
</dbReference>
<evidence type="ECO:0000256" key="9">
    <source>
        <dbReference type="ARBA" id="ARBA00023235"/>
    </source>
</evidence>
<accession>A0A381T9S3</accession>
<dbReference type="HAMAP" id="MF_01014">
    <property type="entry name" value="HisA"/>
    <property type="match status" value="1"/>
</dbReference>
<dbReference type="InterPro" id="IPR023016">
    <property type="entry name" value="HisA/PriA"/>
</dbReference>
<evidence type="ECO:0000256" key="8">
    <source>
        <dbReference type="ARBA" id="ARBA00023102"/>
    </source>
</evidence>
<evidence type="ECO:0000313" key="10">
    <source>
        <dbReference type="EMBL" id="SVA12920.1"/>
    </source>
</evidence>
<dbReference type="GO" id="GO:0000105">
    <property type="term" value="P:L-histidine biosynthetic process"/>
    <property type="evidence" value="ECO:0007669"/>
    <property type="project" value="UniProtKB-UniPathway"/>
</dbReference>
<evidence type="ECO:0000256" key="6">
    <source>
        <dbReference type="ARBA" id="ARBA00022490"/>
    </source>
</evidence>
<keyword evidence="8" id="KW-0368">Histidine biosynthesis</keyword>
<keyword evidence="7" id="KW-0028">Amino-acid biosynthesis</keyword>
<evidence type="ECO:0000256" key="4">
    <source>
        <dbReference type="ARBA" id="ARBA00009667"/>
    </source>
</evidence>
<comment type="subcellular location">
    <subcellularLocation>
        <location evidence="2">Cytoplasm</location>
    </subcellularLocation>
</comment>
<evidence type="ECO:0000256" key="2">
    <source>
        <dbReference type="ARBA" id="ARBA00004496"/>
    </source>
</evidence>
<comment type="similarity">
    <text evidence="4">Belongs to the HisA/HisF family.</text>
</comment>
<dbReference type="CDD" id="cd04732">
    <property type="entry name" value="HisA"/>
    <property type="match status" value="1"/>
</dbReference>
<gene>
    <name evidence="10" type="ORF">METZ01_LOCUS65774</name>
</gene>
<comment type="pathway">
    <text evidence="3">Amino-acid biosynthesis; L-histidine biosynthesis; L-histidine from 5-phospho-alpha-D-ribose 1-diphosphate: step 4/9.</text>
</comment>
<evidence type="ECO:0000256" key="7">
    <source>
        <dbReference type="ARBA" id="ARBA00022605"/>
    </source>
</evidence>
<dbReference type="Gene3D" id="3.20.20.70">
    <property type="entry name" value="Aldolase class I"/>
    <property type="match status" value="1"/>
</dbReference>
<dbReference type="InterPro" id="IPR044524">
    <property type="entry name" value="Isoase_HisA-like"/>
</dbReference>
<dbReference type="EC" id="5.3.1.16" evidence="5"/>
<dbReference type="GO" id="GO:0005737">
    <property type="term" value="C:cytoplasm"/>
    <property type="evidence" value="ECO:0007669"/>
    <property type="project" value="UniProtKB-SubCell"/>
</dbReference>
<dbReference type="PANTHER" id="PTHR43090:SF2">
    <property type="entry name" value="1-(5-PHOSPHORIBOSYL)-5-[(5-PHOSPHORIBOSYLAMINO)METHYLIDENEAMINO] IMIDAZOLE-4-CARBOXAMIDE ISOMERASE"/>
    <property type="match status" value="1"/>
</dbReference>